<gene>
    <name evidence="1" type="ORF">E2C01_079611</name>
</gene>
<protein>
    <submittedName>
        <fullName evidence="1">Uncharacterized protein</fullName>
    </submittedName>
</protein>
<evidence type="ECO:0000313" key="1">
    <source>
        <dbReference type="EMBL" id="MPC84861.1"/>
    </source>
</evidence>
<name>A0A5B7IHD3_PORTR</name>
<proteinExistence type="predicted"/>
<sequence>MVSTLHPFIGQHDADIAIDAVSIYVEGGGCLAPIYPHLPPLTPSSFRRESSQLPSASASCWPPAAPALYTAATEVAGMVESPPGWLCLAATVVVVVVVVEAAAAVAATAVAATAVADSVVDLAAGLVVDSEVAMAAAELVADTVVESREWFTYPLEATAVAAAAAAEAAPALAEASLVATAAAAAAITANEIPRLLQQQHIVS</sequence>
<keyword evidence="2" id="KW-1185">Reference proteome</keyword>
<reference evidence="1 2" key="1">
    <citation type="submission" date="2019-05" db="EMBL/GenBank/DDBJ databases">
        <title>Another draft genome of Portunus trituberculatus and its Hox gene families provides insights of decapod evolution.</title>
        <authorList>
            <person name="Jeong J.-H."/>
            <person name="Song I."/>
            <person name="Kim S."/>
            <person name="Choi T."/>
            <person name="Kim D."/>
            <person name="Ryu S."/>
            <person name="Kim W."/>
        </authorList>
    </citation>
    <scope>NUCLEOTIDE SEQUENCE [LARGE SCALE GENOMIC DNA]</scope>
    <source>
        <tissue evidence="1">Muscle</tissue>
    </source>
</reference>
<accession>A0A5B7IHD3</accession>
<organism evidence="1 2">
    <name type="scientific">Portunus trituberculatus</name>
    <name type="common">Swimming crab</name>
    <name type="synonym">Neptunus trituberculatus</name>
    <dbReference type="NCBI Taxonomy" id="210409"/>
    <lineage>
        <taxon>Eukaryota</taxon>
        <taxon>Metazoa</taxon>
        <taxon>Ecdysozoa</taxon>
        <taxon>Arthropoda</taxon>
        <taxon>Crustacea</taxon>
        <taxon>Multicrustacea</taxon>
        <taxon>Malacostraca</taxon>
        <taxon>Eumalacostraca</taxon>
        <taxon>Eucarida</taxon>
        <taxon>Decapoda</taxon>
        <taxon>Pleocyemata</taxon>
        <taxon>Brachyura</taxon>
        <taxon>Eubrachyura</taxon>
        <taxon>Portunoidea</taxon>
        <taxon>Portunidae</taxon>
        <taxon>Portuninae</taxon>
        <taxon>Portunus</taxon>
    </lineage>
</organism>
<comment type="caution">
    <text evidence="1">The sequence shown here is derived from an EMBL/GenBank/DDBJ whole genome shotgun (WGS) entry which is preliminary data.</text>
</comment>
<evidence type="ECO:0000313" key="2">
    <source>
        <dbReference type="Proteomes" id="UP000324222"/>
    </source>
</evidence>
<dbReference type="EMBL" id="VSRR010066641">
    <property type="protein sequence ID" value="MPC84861.1"/>
    <property type="molecule type" value="Genomic_DNA"/>
</dbReference>
<dbReference type="Proteomes" id="UP000324222">
    <property type="component" value="Unassembled WGS sequence"/>
</dbReference>
<dbReference type="AlphaFoldDB" id="A0A5B7IHD3"/>